<dbReference type="Proteomes" id="UP000032233">
    <property type="component" value="Unassembled WGS sequence"/>
</dbReference>
<sequence>MTMKKEGAFKIEFPPGIMLVKFLEVFNLGANAGLDGACHTTCPYGLPELPEWSQRELLLGDNPEQTAWLLGWHTGELRKAYKGERFINEEINSAGMMAALLWYGLWEKGHGSKCPDPSIRRVILEGNREGIPSWIKNNGWTLPRIPHHPDHYIGTTIQYASEVGNA</sequence>
<accession>A0A0D2HXJ7</accession>
<name>A0A0D2HXJ7_9BACT</name>
<comment type="caution">
    <text evidence="1">The sequence shown here is derived from an EMBL/GenBank/DDBJ whole genome shotgun (WGS) entry which is preliminary data.</text>
</comment>
<evidence type="ECO:0000313" key="2">
    <source>
        <dbReference type="Proteomes" id="UP000032233"/>
    </source>
</evidence>
<proteinExistence type="predicted"/>
<organism evidence="1 2">
    <name type="scientific">Dethiosulfatarculus sandiegensis</name>
    <dbReference type="NCBI Taxonomy" id="1429043"/>
    <lineage>
        <taxon>Bacteria</taxon>
        <taxon>Pseudomonadati</taxon>
        <taxon>Thermodesulfobacteriota</taxon>
        <taxon>Desulfarculia</taxon>
        <taxon>Desulfarculales</taxon>
        <taxon>Desulfarculaceae</taxon>
        <taxon>Dethiosulfatarculus</taxon>
    </lineage>
</organism>
<evidence type="ECO:0000313" key="1">
    <source>
        <dbReference type="EMBL" id="KIX15023.1"/>
    </source>
</evidence>
<dbReference type="AlphaFoldDB" id="A0A0D2HXJ7"/>
<keyword evidence="2" id="KW-1185">Reference proteome</keyword>
<reference evidence="1 2" key="1">
    <citation type="submission" date="2013-11" db="EMBL/GenBank/DDBJ databases">
        <title>Metagenomic analysis of a methanogenic consortium involved in long chain n-alkane degradation.</title>
        <authorList>
            <person name="Davidova I.A."/>
            <person name="Callaghan A.V."/>
            <person name="Wawrik B."/>
            <person name="Pruitt S."/>
            <person name="Marks C."/>
            <person name="Duncan K.E."/>
            <person name="Suflita J.M."/>
        </authorList>
    </citation>
    <scope>NUCLEOTIDE SEQUENCE [LARGE SCALE GENOMIC DNA]</scope>
    <source>
        <strain evidence="1 2">SPR</strain>
    </source>
</reference>
<gene>
    <name evidence="1" type="ORF">X474_05590</name>
</gene>
<dbReference type="STRING" id="1429043.X474_05590"/>
<dbReference type="EMBL" id="AZAC01000005">
    <property type="protein sequence ID" value="KIX15023.1"/>
    <property type="molecule type" value="Genomic_DNA"/>
</dbReference>
<dbReference type="InParanoid" id="A0A0D2HXJ7"/>
<protein>
    <submittedName>
        <fullName evidence="1">Uncharacterized protein</fullName>
    </submittedName>
</protein>